<comment type="caution">
    <text evidence="2">The sequence shown here is derived from an EMBL/GenBank/DDBJ whole genome shotgun (WGS) entry which is preliminary data.</text>
</comment>
<evidence type="ECO:0000259" key="1">
    <source>
        <dbReference type="Pfam" id="PF20150"/>
    </source>
</evidence>
<dbReference type="RefSeq" id="XP_066664549.1">
    <property type="nucleotide sequence ID" value="XM_066815259.1"/>
</dbReference>
<protein>
    <recommendedName>
        <fullName evidence="1">2EXR domain-containing protein</fullName>
    </recommendedName>
</protein>
<reference evidence="2 3" key="1">
    <citation type="submission" date="2023-01" db="EMBL/GenBank/DDBJ databases">
        <title>Analysis of 21 Apiospora genomes using comparative genomics revels a genus with tremendous synthesis potential of carbohydrate active enzymes and secondary metabolites.</title>
        <authorList>
            <person name="Sorensen T."/>
        </authorList>
    </citation>
    <scope>NUCLEOTIDE SEQUENCE [LARGE SCALE GENOMIC DNA]</scope>
    <source>
        <strain evidence="2 3">CBS 114990</strain>
    </source>
</reference>
<dbReference type="EMBL" id="JAQQWN010000008">
    <property type="protein sequence ID" value="KAK8070741.1"/>
    <property type="molecule type" value="Genomic_DNA"/>
</dbReference>
<name>A0ABR1VHM7_9PEZI</name>
<accession>A0ABR1VHM7</accession>
<feature type="domain" description="2EXR" evidence="1">
    <location>
        <begin position="376"/>
        <end position="478"/>
    </location>
</feature>
<dbReference type="Proteomes" id="UP001433268">
    <property type="component" value="Unassembled WGS sequence"/>
</dbReference>
<proteinExistence type="predicted"/>
<evidence type="ECO:0000313" key="3">
    <source>
        <dbReference type="Proteomes" id="UP001433268"/>
    </source>
</evidence>
<gene>
    <name evidence="2" type="ORF">PG997_010944</name>
</gene>
<keyword evidence="3" id="KW-1185">Reference proteome</keyword>
<dbReference type="InterPro" id="IPR045518">
    <property type="entry name" value="2EXR"/>
</dbReference>
<dbReference type="PANTHER" id="PTHR35910">
    <property type="entry name" value="2EXR DOMAIN-CONTAINING PROTEIN"/>
    <property type="match status" value="1"/>
</dbReference>
<dbReference type="Pfam" id="PF20150">
    <property type="entry name" value="2EXR"/>
    <property type="match status" value="1"/>
</dbReference>
<sequence length="487" mass="55839">MTNKTIHNIGFLYCCGHRAQVSGAPTKLHVELRVRGLAPEIPDMDRPIDTICSLCWMIKTDGKVLVLRSQVLRTVLDKEQSHSLLVLLYHLADRIIADKTRGAHLNILAHWAARVAHEYPKEHIDTFFDAIRSRPVGATIHRLVVDDALLSIQTLLSPSNKPLNCIPETCLSNYDRAVARFDHRARLIRWSVWSPWPAVVGPLLTDIARAGVLFAAMFKANTQIRPADWDEDPSRFPPRDSKVHVDHERLAETVHKFKVECYSLFHDATRHPMAATRNELRAVIKCVRFLDAILERMKRLDDATMYHYEAWCNHQVRGERADQTRRALSYLLSFVPGLIFLESRVLNTKGMDSPQREHRILNDVNATKYVSSCTSFPHFSQLPIELRLKIWKFCFPSNRFISILIARPTSRSKRQDNEEKKQEHQLFTSRNHLGNLISGDPYHLTVSGFRPWAASLPSVCREARQAFLAFYRVSMPLTPEEPGLLLA</sequence>
<dbReference type="PANTHER" id="PTHR35910:SF6">
    <property type="entry name" value="2EXR DOMAIN-CONTAINING PROTEIN"/>
    <property type="match status" value="1"/>
</dbReference>
<evidence type="ECO:0000313" key="2">
    <source>
        <dbReference type="EMBL" id="KAK8070741.1"/>
    </source>
</evidence>
<dbReference type="GeneID" id="92048319"/>
<organism evidence="2 3">
    <name type="scientific">Apiospora hydei</name>
    <dbReference type="NCBI Taxonomy" id="1337664"/>
    <lineage>
        <taxon>Eukaryota</taxon>
        <taxon>Fungi</taxon>
        <taxon>Dikarya</taxon>
        <taxon>Ascomycota</taxon>
        <taxon>Pezizomycotina</taxon>
        <taxon>Sordariomycetes</taxon>
        <taxon>Xylariomycetidae</taxon>
        <taxon>Amphisphaeriales</taxon>
        <taxon>Apiosporaceae</taxon>
        <taxon>Apiospora</taxon>
    </lineage>
</organism>